<organism evidence="2 3">
    <name type="scientific">Emericella nidulans (strain FGSC A4 / ATCC 38163 / CBS 112.46 / NRRL 194 / M139)</name>
    <name type="common">Aspergillus nidulans</name>
    <dbReference type="NCBI Taxonomy" id="227321"/>
    <lineage>
        <taxon>Eukaryota</taxon>
        <taxon>Fungi</taxon>
        <taxon>Dikarya</taxon>
        <taxon>Ascomycota</taxon>
        <taxon>Pezizomycotina</taxon>
        <taxon>Eurotiomycetes</taxon>
        <taxon>Eurotiomycetidae</taxon>
        <taxon>Eurotiales</taxon>
        <taxon>Aspergillaceae</taxon>
        <taxon>Aspergillus</taxon>
        <taxon>Aspergillus subgen. Nidulantes</taxon>
    </lineage>
</organism>
<keyword evidence="3" id="KW-1185">Reference proteome</keyword>
<dbReference type="eggNOG" id="ENOG502SU1E">
    <property type="taxonomic scope" value="Eukaryota"/>
</dbReference>
<dbReference type="EMBL" id="BN001302">
    <property type="protein sequence ID" value="CBF73603.1"/>
    <property type="molecule type" value="Genomic_DNA"/>
</dbReference>
<proteinExistence type="predicted"/>
<dbReference type="RefSeq" id="XP_681230.1">
    <property type="nucleotide sequence ID" value="XM_676138.1"/>
</dbReference>
<evidence type="ECO:0000256" key="1">
    <source>
        <dbReference type="SAM" id="SignalP"/>
    </source>
</evidence>
<evidence type="ECO:0008006" key="4">
    <source>
        <dbReference type="Google" id="ProtNLM"/>
    </source>
</evidence>
<dbReference type="AlphaFoldDB" id="Q5AUR9"/>
<accession>C8V5D8</accession>
<feature type="signal peptide" evidence="1">
    <location>
        <begin position="1"/>
        <end position="19"/>
    </location>
</feature>
<dbReference type="Proteomes" id="UP000000560">
    <property type="component" value="Chromosome II"/>
</dbReference>
<reference evidence="3" key="2">
    <citation type="journal article" date="2009" name="Fungal Genet. Biol.">
        <title>The 2008 update of the Aspergillus nidulans genome annotation: a community effort.</title>
        <authorList>
            <person name="Wortman J.R."/>
            <person name="Gilsenan J.M."/>
            <person name="Joardar V."/>
            <person name="Deegan J."/>
            <person name="Clutterbuck J."/>
            <person name="Andersen M.R."/>
            <person name="Archer D."/>
            <person name="Bencina M."/>
            <person name="Braus G."/>
            <person name="Coutinho P."/>
            <person name="von Dohren H."/>
            <person name="Doonan J."/>
            <person name="Driessen A.J."/>
            <person name="Durek P."/>
            <person name="Espeso E."/>
            <person name="Fekete E."/>
            <person name="Flipphi M."/>
            <person name="Estrada C.G."/>
            <person name="Geysens S."/>
            <person name="Goldman G."/>
            <person name="de Groot P.W."/>
            <person name="Hansen K."/>
            <person name="Harris S.D."/>
            <person name="Heinekamp T."/>
            <person name="Helmstaedt K."/>
            <person name="Henrissat B."/>
            <person name="Hofmann G."/>
            <person name="Homan T."/>
            <person name="Horio T."/>
            <person name="Horiuchi H."/>
            <person name="James S."/>
            <person name="Jones M."/>
            <person name="Karaffa L."/>
            <person name="Karanyi Z."/>
            <person name="Kato M."/>
            <person name="Keller N."/>
            <person name="Kelly D.E."/>
            <person name="Kiel J.A."/>
            <person name="Kim J.M."/>
            <person name="van der Klei I.J."/>
            <person name="Klis F.M."/>
            <person name="Kovalchuk A."/>
            <person name="Krasevec N."/>
            <person name="Kubicek C.P."/>
            <person name="Liu B."/>
            <person name="Maccabe A."/>
            <person name="Meyer V."/>
            <person name="Mirabito P."/>
            <person name="Miskei M."/>
            <person name="Mos M."/>
            <person name="Mullins J."/>
            <person name="Nelson D.R."/>
            <person name="Nielsen J."/>
            <person name="Oakley B.R."/>
            <person name="Osmani S.A."/>
            <person name="Pakula T."/>
            <person name="Paszewski A."/>
            <person name="Paulsen I."/>
            <person name="Pilsyk S."/>
            <person name="Pocsi I."/>
            <person name="Punt P.J."/>
            <person name="Ram A.F."/>
            <person name="Ren Q."/>
            <person name="Robellet X."/>
            <person name="Robson G."/>
            <person name="Seiboth B."/>
            <person name="van Solingen P."/>
            <person name="Specht T."/>
            <person name="Sun J."/>
            <person name="Taheri-Talesh N."/>
            <person name="Takeshita N."/>
            <person name="Ussery D."/>
            <person name="vanKuyk P.A."/>
            <person name="Visser H."/>
            <person name="van de Vondervoort P.J."/>
            <person name="de Vries R.P."/>
            <person name="Walton J."/>
            <person name="Xiang X."/>
            <person name="Xiong Y."/>
            <person name="Zeng A.P."/>
            <person name="Brandt B.W."/>
            <person name="Cornell M.J."/>
            <person name="van den Hondel C.A."/>
            <person name="Visser J."/>
            <person name="Oliver S.G."/>
            <person name="Turner G."/>
        </authorList>
    </citation>
    <scope>GENOME REANNOTATION</scope>
    <source>
        <strain evidence="3">FGSC A4 / ATCC 38163 / CBS 112.46 / NRRL 194 / M139</strain>
    </source>
</reference>
<evidence type="ECO:0000313" key="2">
    <source>
        <dbReference type="EMBL" id="CBF73603.1"/>
    </source>
</evidence>
<accession>Q5AUR9</accession>
<dbReference type="InParanoid" id="Q5AUR9"/>
<dbReference type="Gene3D" id="2.60.40.2970">
    <property type="match status" value="1"/>
</dbReference>
<reference evidence="3" key="1">
    <citation type="journal article" date="2005" name="Nature">
        <title>Sequencing of Aspergillus nidulans and comparative analysis with A. fumigatus and A. oryzae.</title>
        <authorList>
            <person name="Galagan J.E."/>
            <person name="Calvo S.E."/>
            <person name="Cuomo C."/>
            <person name="Ma L.J."/>
            <person name="Wortman J.R."/>
            <person name="Batzoglou S."/>
            <person name="Lee S.I."/>
            <person name="Basturkmen M."/>
            <person name="Spevak C.C."/>
            <person name="Clutterbuck J."/>
            <person name="Kapitonov V."/>
            <person name="Jurka J."/>
            <person name="Scazzocchio C."/>
            <person name="Farman M."/>
            <person name="Butler J."/>
            <person name="Purcell S."/>
            <person name="Harris S."/>
            <person name="Braus G.H."/>
            <person name="Draht O."/>
            <person name="Busch S."/>
            <person name="D'Enfert C."/>
            <person name="Bouchier C."/>
            <person name="Goldman G.H."/>
            <person name="Bell-Pedersen D."/>
            <person name="Griffiths-Jones S."/>
            <person name="Doonan J.H."/>
            <person name="Yu J."/>
            <person name="Vienken K."/>
            <person name="Pain A."/>
            <person name="Freitag M."/>
            <person name="Selker E.U."/>
            <person name="Archer D.B."/>
            <person name="Penalva M.A."/>
            <person name="Oakley B.R."/>
            <person name="Momany M."/>
            <person name="Tanaka T."/>
            <person name="Kumagai T."/>
            <person name="Asai K."/>
            <person name="Machida M."/>
            <person name="Nierman W.C."/>
            <person name="Denning D.W."/>
            <person name="Caddick M."/>
            <person name="Hynes M."/>
            <person name="Paoletti M."/>
            <person name="Fischer R."/>
            <person name="Miller B."/>
            <person name="Dyer P."/>
            <person name="Sachs M.S."/>
            <person name="Osmani S.A."/>
            <person name="Birren B.W."/>
        </authorList>
    </citation>
    <scope>NUCLEOTIDE SEQUENCE [LARGE SCALE GENOMIC DNA]</scope>
    <source>
        <strain evidence="3">FGSC A4 / ATCC 38163 / CBS 112.46 / NRRL 194 / M139</strain>
    </source>
</reference>
<gene>
    <name evidence="2" type="ORF">ANIA_07961</name>
</gene>
<dbReference type="HOGENOM" id="CLU_095070_2_0_1"/>
<dbReference type="KEGG" id="ani:ANIA_07961"/>
<keyword evidence="1" id="KW-0732">Signal</keyword>
<protein>
    <recommendedName>
        <fullName evidence="4">CARDB domain-containing protein</fullName>
    </recommendedName>
</protein>
<sequence>MLCRVFAFVLAASVFYVLSLSIMSPPTPNLEVRLQSPSVPAKFTPPIPLTIQVSVQNKGETPATVLKWGSPLDGRANVLGIFEILDTENDKVVEITTVKFSRQLPPSVEDFVEIPPGGKIDAEVKIPLVPLEQGKKYTIQAKGWWQAVWEQHLGEVPRENLEKLAGALRGESGRNWAMDMGIGLSTI</sequence>
<dbReference type="STRING" id="227321.Q5AUR9"/>
<name>Q5AUR9_EMENI</name>
<dbReference type="OrthoDB" id="4664297at2759"/>
<feature type="chain" id="PRO_5030175729" description="CARDB domain-containing protein" evidence="1">
    <location>
        <begin position="20"/>
        <end position="187"/>
    </location>
</feature>
<dbReference type="OMA" id="QAKGIWH"/>
<dbReference type="GeneID" id="2869282"/>
<evidence type="ECO:0000313" key="3">
    <source>
        <dbReference type="Proteomes" id="UP000000560"/>
    </source>
</evidence>